<dbReference type="Pfam" id="PF01243">
    <property type="entry name" value="PNPOx_N"/>
    <property type="match status" value="1"/>
</dbReference>
<organism evidence="2 3">
    <name type="scientific">Candidatus Taenaricola geysiri</name>
    <dbReference type="NCBI Taxonomy" id="1974752"/>
    <lineage>
        <taxon>Bacteria</taxon>
        <taxon>Pseudomonadati</taxon>
        <taxon>Candidatus Omnitrophota</taxon>
        <taxon>Candidatus Taenaricola</taxon>
    </lineage>
</organism>
<accession>A0A2J0LDT5</accession>
<protein>
    <recommendedName>
        <fullName evidence="1">Pyridoxamine 5'-phosphate oxidase N-terminal domain-containing protein</fullName>
    </recommendedName>
</protein>
<name>A0A2J0LDT5_9BACT</name>
<dbReference type="PANTHER" id="PTHR40660:SF1">
    <property type="entry name" value="5'-PHOSPHATE OXIDASE PUTATIVE DOMAIN-CONTAINING PROTEIN-RELATED"/>
    <property type="match status" value="1"/>
</dbReference>
<feature type="domain" description="Pyridoxamine 5'-phosphate oxidase N-terminal" evidence="1">
    <location>
        <begin position="5"/>
        <end position="144"/>
    </location>
</feature>
<dbReference type="EMBL" id="PFGP01000125">
    <property type="protein sequence ID" value="PIW66012.1"/>
    <property type="molecule type" value="Genomic_DNA"/>
</dbReference>
<reference evidence="2 3" key="1">
    <citation type="submission" date="2017-09" db="EMBL/GenBank/DDBJ databases">
        <title>Depth-based differentiation of microbial function through sediment-hosted aquifers and enrichment of novel symbionts in the deep terrestrial subsurface.</title>
        <authorList>
            <person name="Probst A.J."/>
            <person name="Ladd B."/>
            <person name="Jarett J.K."/>
            <person name="Geller-Mcgrath D.E."/>
            <person name="Sieber C.M."/>
            <person name="Emerson J.B."/>
            <person name="Anantharaman K."/>
            <person name="Thomas B.C."/>
            <person name="Malmstrom R."/>
            <person name="Stieglmeier M."/>
            <person name="Klingl A."/>
            <person name="Woyke T."/>
            <person name="Ryan C.M."/>
            <person name="Banfield J.F."/>
        </authorList>
    </citation>
    <scope>NUCLEOTIDE SEQUENCE [LARGE SCALE GENOMIC DNA]</scope>
    <source>
        <strain evidence="2">CG12_big_fil_rev_8_21_14_0_65_43_15</strain>
    </source>
</reference>
<sequence length="152" mass="17309">MKLNEDVIDFFNKQNFVIVSTIDKNAAPHSSCKGIVKIDPKGIIYLLDLYKGKTRENLANNNKTSLTAVDEHKFKGYCLKGTASEIAAADIDADVADEWKKKITQRITHRLIKNIHGEKGHPYHPEAQMPRPEYIIRMDVEEVIDLTPQHLK</sequence>
<dbReference type="PANTHER" id="PTHR40660">
    <property type="entry name" value="5'-PHOSPHATE OXIDASE PUTATIVE DOMAIN-CONTAINING PROTEIN-RELATED"/>
    <property type="match status" value="1"/>
</dbReference>
<evidence type="ECO:0000313" key="3">
    <source>
        <dbReference type="Proteomes" id="UP000231267"/>
    </source>
</evidence>
<dbReference type="AlphaFoldDB" id="A0A2J0LDT5"/>
<dbReference type="InterPro" id="IPR012349">
    <property type="entry name" value="Split_barrel_FMN-bd"/>
</dbReference>
<evidence type="ECO:0000259" key="1">
    <source>
        <dbReference type="Pfam" id="PF01243"/>
    </source>
</evidence>
<dbReference type="SUPFAM" id="SSF50475">
    <property type="entry name" value="FMN-binding split barrel"/>
    <property type="match status" value="1"/>
</dbReference>
<dbReference type="InterPro" id="IPR011576">
    <property type="entry name" value="Pyridox_Oxase_N"/>
</dbReference>
<proteinExistence type="predicted"/>
<dbReference type="Proteomes" id="UP000231267">
    <property type="component" value="Unassembled WGS sequence"/>
</dbReference>
<comment type="caution">
    <text evidence="2">The sequence shown here is derived from an EMBL/GenBank/DDBJ whole genome shotgun (WGS) entry which is preliminary data.</text>
</comment>
<gene>
    <name evidence="2" type="ORF">COW11_05650</name>
</gene>
<dbReference type="Gene3D" id="2.30.110.10">
    <property type="entry name" value="Electron Transport, Fmn-binding Protein, Chain A"/>
    <property type="match status" value="1"/>
</dbReference>
<evidence type="ECO:0000313" key="2">
    <source>
        <dbReference type="EMBL" id="PIW66012.1"/>
    </source>
</evidence>